<evidence type="ECO:0000259" key="8">
    <source>
        <dbReference type="Pfam" id="PF01048"/>
    </source>
</evidence>
<comment type="pathway">
    <text evidence="1 7">Purine metabolism; purine nucleoside salvage.</text>
</comment>
<evidence type="ECO:0000256" key="3">
    <source>
        <dbReference type="ARBA" id="ARBA00011233"/>
    </source>
</evidence>
<dbReference type="InterPro" id="IPR018099">
    <property type="entry name" value="Purine_phosphorylase-2_CS"/>
</dbReference>
<comment type="similarity">
    <text evidence="2 7">Belongs to the PNP/MTAP phosphorylase family.</text>
</comment>
<dbReference type="InterPro" id="IPR011270">
    <property type="entry name" value="Pur_Nuc_Pase_Ino/Guo-sp"/>
</dbReference>
<organism evidence="9 10">
    <name type="scientific">Saccharicrinis fermentans DSM 9555 = JCM 21142</name>
    <dbReference type="NCBI Taxonomy" id="869213"/>
    <lineage>
        <taxon>Bacteria</taxon>
        <taxon>Pseudomonadati</taxon>
        <taxon>Bacteroidota</taxon>
        <taxon>Bacteroidia</taxon>
        <taxon>Marinilabiliales</taxon>
        <taxon>Marinilabiliaceae</taxon>
        <taxon>Saccharicrinis</taxon>
    </lineage>
</organism>
<dbReference type="Pfam" id="PF01048">
    <property type="entry name" value="PNP_UDP_1"/>
    <property type="match status" value="1"/>
</dbReference>
<evidence type="ECO:0000256" key="1">
    <source>
        <dbReference type="ARBA" id="ARBA00005058"/>
    </source>
</evidence>
<dbReference type="CDD" id="cd09009">
    <property type="entry name" value="PNP-EcPNPII_like"/>
    <property type="match status" value="1"/>
</dbReference>
<dbReference type="GO" id="GO:0004731">
    <property type="term" value="F:purine-nucleoside phosphorylase activity"/>
    <property type="evidence" value="ECO:0007669"/>
    <property type="project" value="UniProtKB-EC"/>
</dbReference>
<dbReference type="AlphaFoldDB" id="W7XXZ7"/>
<evidence type="ECO:0000256" key="4">
    <source>
        <dbReference type="ARBA" id="ARBA00022553"/>
    </source>
</evidence>
<comment type="function">
    <text evidence="7">The purine nucleoside phosphorylases catalyze the phosphorolytic breakdown of the N-glycosidic bond in the beta-(deoxy)ribonucleoside molecules, with the formation of the corresponding free purine bases and pentose-1-phosphate.</text>
</comment>
<dbReference type="PANTHER" id="PTHR11904">
    <property type="entry name" value="METHYLTHIOADENOSINE/PURINE NUCLEOSIDE PHOSPHORYLASE"/>
    <property type="match status" value="1"/>
</dbReference>
<comment type="subunit">
    <text evidence="3">Homotrimer.</text>
</comment>
<dbReference type="NCBIfam" id="TIGR01700">
    <property type="entry name" value="PNPH"/>
    <property type="match status" value="1"/>
</dbReference>
<dbReference type="InterPro" id="IPR035994">
    <property type="entry name" value="Nucleoside_phosphorylase_sf"/>
</dbReference>
<keyword evidence="5 7" id="KW-0328">Glycosyltransferase</keyword>
<dbReference type="EC" id="2.4.2.1" evidence="7"/>
<sequence>MLSKIRETANFILEQSKTEARIGIILGTGLGGLVQEINIKSTLEYDAIPNFPTSTVEGHHGRLIFGTIGGKEVVAMQGRFHYYEGYSMQELTFPVRVMKCIGIDTLLVSNASGGLNPDFVVGDVMIIDDHINMFGNNPLMGKNYDELGPRFPDMSQCYSKDLIDRAFSIAQRHNITLKRGVYVGTSGPTFETPAEYKMFRILGADVVGMSTVPEVIVARHMNMTCFGVSIVTDSGVPGEIVEVSHKEVQEVAAKAEPTMTLVIKELVGPYSFLCNVQYINPSCPGKGDFLFQRNWHAQYK</sequence>
<feature type="domain" description="Nucleoside phosphorylase" evidence="8">
    <location>
        <begin position="21"/>
        <end position="267"/>
    </location>
</feature>
<dbReference type="InterPro" id="IPR000845">
    <property type="entry name" value="Nucleoside_phosphorylase_d"/>
</dbReference>
<reference evidence="9 10" key="1">
    <citation type="journal article" date="2014" name="Genome Announc.">
        <title>Draft Genome Sequence of Cytophaga fermentans JCM 21142T, a Facultative Anaerobe Isolated from Marine Mud.</title>
        <authorList>
            <person name="Starns D."/>
            <person name="Oshima K."/>
            <person name="Suda W."/>
            <person name="Iino T."/>
            <person name="Yuki M."/>
            <person name="Inoue J."/>
            <person name="Kitamura K."/>
            <person name="Iida T."/>
            <person name="Darby A."/>
            <person name="Hattori M."/>
            <person name="Ohkuma M."/>
        </authorList>
    </citation>
    <scope>NUCLEOTIDE SEQUENCE [LARGE SCALE GENOMIC DNA]</scope>
    <source>
        <strain evidence="9 10">JCM 21142</strain>
    </source>
</reference>
<evidence type="ECO:0000256" key="6">
    <source>
        <dbReference type="ARBA" id="ARBA00022679"/>
    </source>
</evidence>
<keyword evidence="6 7" id="KW-0808">Transferase</keyword>
<dbReference type="NCBIfam" id="NF006054">
    <property type="entry name" value="PRK08202.1"/>
    <property type="match status" value="1"/>
</dbReference>
<dbReference type="PROSITE" id="PS01240">
    <property type="entry name" value="PNP_MTAP_2"/>
    <property type="match status" value="1"/>
</dbReference>
<dbReference type="NCBIfam" id="TIGR01697">
    <property type="entry name" value="PNPH-PUNA-XAPA"/>
    <property type="match status" value="1"/>
</dbReference>
<accession>W7XXZ7</accession>
<evidence type="ECO:0000313" key="9">
    <source>
        <dbReference type="EMBL" id="GAF03430.1"/>
    </source>
</evidence>
<dbReference type="RefSeq" id="WP_081785530.1">
    <property type="nucleotide sequence ID" value="NZ_BAMD01000023.1"/>
</dbReference>
<dbReference type="PIRSF" id="PIRSF000477">
    <property type="entry name" value="PurNPase"/>
    <property type="match status" value="1"/>
</dbReference>
<dbReference type="EMBL" id="BAMD01000023">
    <property type="protein sequence ID" value="GAF03430.1"/>
    <property type="molecule type" value="Genomic_DNA"/>
</dbReference>
<evidence type="ECO:0000256" key="5">
    <source>
        <dbReference type="ARBA" id="ARBA00022676"/>
    </source>
</evidence>
<comment type="caution">
    <text evidence="9">The sequence shown here is derived from an EMBL/GenBank/DDBJ whole genome shotgun (WGS) entry which is preliminary data.</text>
</comment>
<dbReference type="InterPro" id="IPR011268">
    <property type="entry name" value="Purine_phosphorylase"/>
</dbReference>
<name>W7XXZ7_9BACT</name>
<evidence type="ECO:0000313" key="10">
    <source>
        <dbReference type="Proteomes" id="UP000019402"/>
    </source>
</evidence>
<keyword evidence="4" id="KW-0597">Phosphoprotein</keyword>
<evidence type="ECO:0000256" key="2">
    <source>
        <dbReference type="ARBA" id="ARBA00006751"/>
    </source>
</evidence>
<dbReference type="OrthoDB" id="1523230at2"/>
<gene>
    <name evidence="9" type="ORF">JCM21142_52105</name>
</gene>
<dbReference type="Gene3D" id="3.40.50.1580">
    <property type="entry name" value="Nucleoside phosphorylase domain"/>
    <property type="match status" value="1"/>
</dbReference>
<dbReference type="UniPathway" id="UPA00606"/>
<dbReference type="GO" id="GO:0005737">
    <property type="term" value="C:cytoplasm"/>
    <property type="evidence" value="ECO:0007669"/>
    <property type="project" value="TreeGrafter"/>
</dbReference>
<dbReference type="FunFam" id="3.40.50.1580:FF:000010">
    <property type="entry name" value="Purine nucleoside phosphorylase"/>
    <property type="match status" value="1"/>
</dbReference>
<protein>
    <recommendedName>
        <fullName evidence="7">Purine nucleoside phosphorylase</fullName>
        <ecNumber evidence="7">2.4.2.1</ecNumber>
    </recommendedName>
    <alternativeName>
        <fullName evidence="7">Inosine-guanosine phosphorylase</fullName>
    </alternativeName>
</protein>
<dbReference type="PANTHER" id="PTHR11904:SF9">
    <property type="entry name" value="PURINE NUCLEOSIDE PHOSPHORYLASE-RELATED"/>
    <property type="match status" value="1"/>
</dbReference>
<dbReference type="GO" id="GO:0009116">
    <property type="term" value="P:nucleoside metabolic process"/>
    <property type="evidence" value="ECO:0007669"/>
    <property type="project" value="InterPro"/>
</dbReference>
<keyword evidence="10" id="KW-1185">Reference proteome</keyword>
<dbReference type="SUPFAM" id="SSF53167">
    <property type="entry name" value="Purine and uridine phosphorylases"/>
    <property type="match status" value="1"/>
</dbReference>
<dbReference type="STRING" id="869213.GCA_000517085_04003"/>
<evidence type="ECO:0000256" key="7">
    <source>
        <dbReference type="PIRNR" id="PIRNR000477"/>
    </source>
</evidence>
<dbReference type="Proteomes" id="UP000019402">
    <property type="component" value="Unassembled WGS sequence"/>
</dbReference>
<proteinExistence type="inferred from homology"/>
<dbReference type="eggNOG" id="COG0005">
    <property type="taxonomic scope" value="Bacteria"/>
</dbReference>